<dbReference type="OrthoDB" id="8564671at2"/>
<dbReference type="KEGG" id="eba:p1B285"/>
<keyword evidence="3" id="KW-1185">Reference proteome</keyword>
<sequence length="290" mass="31565">MEKRLIDTLIRIVQSPETQFLDGAGLKDFRQRYGIGFPVGTTRVRFSDKDKAEIASLLKAKAGIDAAQVKPGAWQGLTRAEALDLGHEEKLARGAVKRDRISLKAVPGQALKLSGRHLSLPDYAHVDINWREITALGHPVALVVENYEVFDGLLRTEIAEALLEAGYADALVIYRGDATESRMDNVLAFLSAYSLPVIMFGDLDPASLVEASTFPNALAITVPEDPESAFCAFGNASLYARQVGPAFERLLDSTSPGVRIGAGWIHEQRKGLVQESMIGRGVKLRILLIG</sequence>
<dbReference type="EMBL" id="CR555307">
    <property type="protein sequence ID" value="CAI10467.1"/>
    <property type="molecule type" value="Genomic_DNA"/>
</dbReference>
<gene>
    <name evidence="2" type="ORF">p1B285</name>
</gene>
<feature type="domain" description="DUF7281" evidence="1">
    <location>
        <begin position="104"/>
        <end position="285"/>
    </location>
</feature>
<proteinExistence type="predicted"/>
<dbReference type="InterPro" id="IPR055705">
    <property type="entry name" value="DUF7281"/>
</dbReference>
<dbReference type="HOGENOM" id="CLU_958597_0_0_4"/>
<protein>
    <recommendedName>
        <fullName evidence="1">DUF7281 domain-containing protein</fullName>
    </recommendedName>
</protein>
<keyword evidence="2" id="KW-0614">Plasmid</keyword>
<dbReference type="AlphaFoldDB" id="Q5NWU7"/>
<accession>Q5NWU7</accession>
<organism evidence="2 3">
    <name type="scientific">Aromatoleum aromaticum (strain DSM 19018 / LMG 30748 / EbN1)</name>
    <name type="common">Azoarcus sp. (strain EbN1)</name>
    <dbReference type="NCBI Taxonomy" id="76114"/>
    <lineage>
        <taxon>Bacteria</taxon>
        <taxon>Pseudomonadati</taxon>
        <taxon>Pseudomonadota</taxon>
        <taxon>Betaproteobacteria</taxon>
        <taxon>Rhodocyclales</taxon>
        <taxon>Rhodocyclaceae</taxon>
        <taxon>Aromatoleum</taxon>
    </lineage>
</organism>
<name>Q5NWU7_AROAE</name>
<geneLocation type="plasmid" evidence="3">
    <name>pAzo1</name>
</geneLocation>
<evidence type="ECO:0000313" key="2">
    <source>
        <dbReference type="EMBL" id="CAI10467.1"/>
    </source>
</evidence>
<reference evidence="2 3" key="1">
    <citation type="journal article" date="2005" name="Arch. Microbiol.">
        <title>The genome sequence of an anaerobic aromatic-degrading denitrifying bacterium, strain EbN1.</title>
        <authorList>
            <person name="Rabus R."/>
            <person name="Kube M."/>
            <person name="Heider J."/>
            <person name="Beck A."/>
            <person name="Heitmann K."/>
            <person name="Widdel F."/>
            <person name="Reinhardt R."/>
        </authorList>
    </citation>
    <scope>NUCLEOTIDE SEQUENCE [LARGE SCALE GENOMIC DNA]</scope>
    <source>
        <strain evidence="2 3">EbN1</strain>
        <plasmid evidence="3">Plasmid pAzo1</plasmid>
    </source>
</reference>
<dbReference type="Proteomes" id="UP000006552">
    <property type="component" value="Plasmid 1"/>
</dbReference>
<dbReference type="Pfam" id="PF23947">
    <property type="entry name" value="DUF7281"/>
    <property type="match status" value="1"/>
</dbReference>
<dbReference type="RefSeq" id="WP_011254712.1">
    <property type="nucleotide sequence ID" value="NC_006823.1"/>
</dbReference>
<evidence type="ECO:0000313" key="3">
    <source>
        <dbReference type="Proteomes" id="UP000006552"/>
    </source>
</evidence>
<evidence type="ECO:0000259" key="1">
    <source>
        <dbReference type="Pfam" id="PF23947"/>
    </source>
</evidence>